<dbReference type="InterPro" id="IPR049326">
    <property type="entry name" value="Rhodopsin_dom_fungi"/>
</dbReference>
<feature type="transmembrane region" description="Helical" evidence="7">
    <location>
        <begin position="214"/>
        <end position="234"/>
    </location>
</feature>
<evidence type="ECO:0000256" key="3">
    <source>
        <dbReference type="ARBA" id="ARBA00022989"/>
    </source>
</evidence>
<dbReference type="AlphaFoldDB" id="A0AAD6E050"/>
<keyword evidence="4 7" id="KW-0472">Membrane</keyword>
<evidence type="ECO:0000313" key="9">
    <source>
        <dbReference type="EMBL" id="KAJ5598192.1"/>
    </source>
</evidence>
<reference evidence="9" key="1">
    <citation type="journal article" date="2023" name="IMA Fungus">
        <title>Comparative genomic study of the Penicillium genus elucidates a diverse pangenome and 15 lateral gene transfer events.</title>
        <authorList>
            <person name="Petersen C."/>
            <person name="Sorensen T."/>
            <person name="Nielsen M.R."/>
            <person name="Sondergaard T.E."/>
            <person name="Sorensen J.L."/>
            <person name="Fitzpatrick D.A."/>
            <person name="Frisvad J.C."/>
            <person name="Nielsen K.L."/>
        </authorList>
    </citation>
    <scope>NUCLEOTIDE SEQUENCE</scope>
    <source>
        <strain evidence="9">IBT 12815</strain>
    </source>
</reference>
<feature type="transmembrane region" description="Helical" evidence="7">
    <location>
        <begin position="6"/>
        <end position="24"/>
    </location>
</feature>
<name>A0AAD6E050_9EURO</name>
<feature type="transmembrane region" description="Helical" evidence="7">
    <location>
        <begin position="36"/>
        <end position="58"/>
    </location>
</feature>
<evidence type="ECO:0000256" key="4">
    <source>
        <dbReference type="ARBA" id="ARBA00023136"/>
    </source>
</evidence>
<evidence type="ECO:0000256" key="1">
    <source>
        <dbReference type="ARBA" id="ARBA00004141"/>
    </source>
</evidence>
<feature type="transmembrane region" description="Helical" evidence="7">
    <location>
        <begin position="96"/>
        <end position="116"/>
    </location>
</feature>
<dbReference type="PANTHER" id="PTHR33048">
    <property type="entry name" value="PTH11-LIKE INTEGRAL MEMBRANE PROTEIN (AFU_ORTHOLOGUE AFUA_5G11245)"/>
    <property type="match status" value="1"/>
</dbReference>
<evidence type="ECO:0000256" key="6">
    <source>
        <dbReference type="SAM" id="MobiDB-lite"/>
    </source>
</evidence>
<proteinExistence type="inferred from homology"/>
<feature type="region of interest" description="Disordered" evidence="6">
    <location>
        <begin position="285"/>
        <end position="333"/>
    </location>
</feature>
<sequence length="385" mass="42382">MADNAEAWTLLSLGLVIILVRIGVRWKLVGPANFQLDDYLMPLAGVFFVLETVAAYLVGAKFEGLTNSYMTPEQRAKLDPNSTEWSHRVAGSKIQIIGWSLYVAILWLVKFSLAVFYSRLTTGLHHLPTRVRMGYIILGVTYIATALSLLLSCQPFHAFWQIYPDPGNLCQPTHSRVYVFVVVVLNILTDIYLLSIPLPLLWTVNLNLKRKIPLMVLFSGATFVMIAGVIRAATIMRNTPDGAVSGSKWACRETFVSIVVSNLPIIQPLIRRGFKKIGLSQLFSSSGKTSGHPYQLSSRGLKTLTNRGEGDTKKSKTNAAAPTHMQTSAWGSDEHILAQSEPSSKDITVVSETVVRSEPWILEEGSGAGGSTTPPKEWGSQLSHR</sequence>
<feature type="compositionally biased region" description="Polar residues" evidence="6">
    <location>
        <begin position="295"/>
        <end position="306"/>
    </location>
</feature>
<gene>
    <name evidence="9" type="ORF">N7537_008276</name>
</gene>
<keyword evidence="10" id="KW-1185">Reference proteome</keyword>
<evidence type="ECO:0000256" key="5">
    <source>
        <dbReference type="ARBA" id="ARBA00038359"/>
    </source>
</evidence>
<feature type="domain" description="Rhodopsin" evidence="8">
    <location>
        <begin position="21"/>
        <end position="272"/>
    </location>
</feature>
<feature type="transmembrane region" description="Helical" evidence="7">
    <location>
        <begin position="136"/>
        <end position="157"/>
    </location>
</feature>
<dbReference type="InterPro" id="IPR052337">
    <property type="entry name" value="SAT4-like"/>
</dbReference>
<dbReference type="GO" id="GO:0016020">
    <property type="term" value="C:membrane"/>
    <property type="evidence" value="ECO:0007669"/>
    <property type="project" value="UniProtKB-SubCell"/>
</dbReference>
<dbReference type="Pfam" id="PF20684">
    <property type="entry name" value="Fung_rhodopsin"/>
    <property type="match status" value="1"/>
</dbReference>
<feature type="region of interest" description="Disordered" evidence="6">
    <location>
        <begin position="360"/>
        <end position="385"/>
    </location>
</feature>
<feature type="transmembrane region" description="Helical" evidence="7">
    <location>
        <begin position="177"/>
        <end position="202"/>
    </location>
</feature>
<dbReference type="PANTHER" id="PTHR33048:SF2">
    <property type="entry name" value="SRPK"/>
    <property type="match status" value="1"/>
</dbReference>
<keyword evidence="3 7" id="KW-1133">Transmembrane helix</keyword>
<feature type="compositionally biased region" description="Polar residues" evidence="6">
    <location>
        <begin position="317"/>
        <end position="330"/>
    </location>
</feature>
<comment type="caution">
    <text evidence="9">The sequence shown here is derived from an EMBL/GenBank/DDBJ whole genome shotgun (WGS) entry which is preliminary data.</text>
</comment>
<evidence type="ECO:0000259" key="8">
    <source>
        <dbReference type="Pfam" id="PF20684"/>
    </source>
</evidence>
<reference evidence="9" key="2">
    <citation type="submission" date="2023-01" db="EMBL/GenBank/DDBJ databases">
        <authorList>
            <person name="Petersen C."/>
        </authorList>
    </citation>
    <scope>NUCLEOTIDE SEQUENCE</scope>
    <source>
        <strain evidence="9">IBT 12815</strain>
    </source>
</reference>
<evidence type="ECO:0000256" key="7">
    <source>
        <dbReference type="SAM" id="Phobius"/>
    </source>
</evidence>
<dbReference type="Proteomes" id="UP001213799">
    <property type="component" value="Unassembled WGS sequence"/>
</dbReference>
<protein>
    <recommendedName>
        <fullName evidence="8">Rhodopsin domain-containing protein</fullName>
    </recommendedName>
</protein>
<evidence type="ECO:0000256" key="2">
    <source>
        <dbReference type="ARBA" id="ARBA00022692"/>
    </source>
</evidence>
<keyword evidence="2 7" id="KW-0812">Transmembrane</keyword>
<dbReference type="EMBL" id="JAQJAE010000004">
    <property type="protein sequence ID" value="KAJ5598192.1"/>
    <property type="molecule type" value="Genomic_DNA"/>
</dbReference>
<organism evidence="9 10">
    <name type="scientific">Penicillium hordei</name>
    <dbReference type="NCBI Taxonomy" id="40994"/>
    <lineage>
        <taxon>Eukaryota</taxon>
        <taxon>Fungi</taxon>
        <taxon>Dikarya</taxon>
        <taxon>Ascomycota</taxon>
        <taxon>Pezizomycotina</taxon>
        <taxon>Eurotiomycetes</taxon>
        <taxon>Eurotiomycetidae</taxon>
        <taxon>Eurotiales</taxon>
        <taxon>Aspergillaceae</taxon>
        <taxon>Penicillium</taxon>
    </lineage>
</organism>
<dbReference type="RefSeq" id="XP_056751407.1">
    <property type="nucleotide sequence ID" value="XM_056899331.1"/>
</dbReference>
<comment type="similarity">
    <text evidence="5">Belongs to the SAT4 family.</text>
</comment>
<comment type="subcellular location">
    <subcellularLocation>
        <location evidence="1">Membrane</location>
        <topology evidence="1">Multi-pass membrane protein</topology>
    </subcellularLocation>
</comment>
<evidence type="ECO:0000313" key="10">
    <source>
        <dbReference type="Proteomes" id="UP001213799"/>
    </source>
</evidence>
<accession>A0AAD6E050</accession>
<dbReference type="GeneID" id="81589573"/>